<organism evidence="2 3">
    <name type="scientific">Cytobacillus kochii</name>
    <dbReference type="NCBI Taxonomy" id="859143"/>
    <lineage>
        <taxon>Bacteria</taxon>
        <taxon>Bacillati</taxon>
        <taxon>Bacillota</taxon>
        <taxon>Bacilli</taxon>
        <taxon>Bacillales</taxon>
        <taxon>Bacillaceae</taxon>
        <taxon>Cytobacillus</taxon>
    </lineage>
</organism>
<keyword evidence="1" id="KW-0472">Membrane</keyword>
<dbReference type="AlphaFoldDB" id="A0A248TEQ8"/>
<name>A0A248TEQ8_9BACI</name>
<dbReference type="OrthoDB" id="2941030at2"/>
<sequence>MRWKLRIPLILLTMGLMSKLYQLFISNGSFFNSLLYIFLTGGVIFILERTGINNQKVHFSFGVQIIIAGILVDYFS</sequence>
<accession>A0A248TEQ8</accession>
<proteinExistence type="predicted"/>
<evidence type="ECO:0008006" key="4">
    <source>
        <dbReference type="Google" id="ProtNLM"/>
    </source>
</evidence>
<protein>
    <recommendedName>
        <fullName evidence="4">EamA domain-containing protein</fullName>
    </recommendedName>
</protein>
<keyword evidence="3" id="KW-1185">Reference proteome</keyword>
<gene>
    <name evidence="2" type="ORF">CKF48_04540</name>
</gene>
<dbReference type="KEGG" id="bko:CKF48_04540"/>
<feature type="transmembrane region" description="Helical" evidence="1">
    <location>
        <begin position="30"/>
        <end position="47"/>
    </location>
</feature>
<reference evidence="2 3" key="1">
    <citation type="submission" date="2017-08" db="EMBL/GenBank/DDBJ databases">
        <title>Complete Genome Sequence of Bacillus kochii Oregon-R-modENCODE STRAIN BDGP4, isolated from Drosophila melanogaster gut.</title>
        <authorList>
            <person name="Wan K.H."/>
            <person name="Yu C."/>
            <person name="Park S."/>
            <person name="Hammonds A.S."/>
            <person name="Booth B.W."/>
            <person name="Celniker S.E."/>
        </authorList>
    </citation>
    <scope>NUCLEOTIDE SEQUENCE [LARGE SCALE GENOMIC DNA]</scope>
    <source>
        <strain evidence="2 3">BDGP4</strain>
    </source>
</reference>
<evidence type="ECO:0000313" key="2">
    <source>
        <dbReference type="EMBL" id="ASV66653.1"/>
    </source>
</evidence>
<keyword evidence="1" id="KW-0812">Transmembrane</keyword>
<feature type="transmembrane region" description="Helical" evidence="1">
    <location>
        <begin position="7"/>
        <end position="24"/>
    </location>
</feature>
<dbReference type="EMBL" id="CP022983">
    <property type="protein sequence ID" value="ASV66653.1"/>
    <property type="molecule type" value="Genomic_DNA"/>
</dbReference>
<evidence type="ECO:0000313" key="3">
    <source>
        <dbReference type="Proteomes" id="UP000215137"/>
    </source>
</evidence>
<dbReference type="RefSeq" id="WP_095370228.1">
    <property type="nucleotide sequence ID" value="NZ_CP022983.1"/>
</dbReference>
<evidence type="ECO:0000256" key="1">
    <source>
        <dbReference type="SAM" id="Phobius"/>
    </source>
</evidence>
<keyword evidence="1" id="KW-1133">Transmembrane helix</keyword>
<dbReference type="Proteomes" id="UP000215137">
    <property type="component" value="Chromosome"/>
</dbReference>